<dbReference type="RefSeq" id="WP_106078195.1">
    <property type="nucleotide sequence ID" value="NZ_MTBD01000097.1"/>
</dbReference>
<evidence type="ECO:0000313" key="2">
    <source>
        <dbReference type="Proteomes" id="UP000239469"/>
    </source>
</evidence>
<dbReference type="Proteomes" id="UP000239469">
    <property type="component" value="Unassembled WGS sequence"/>
</dbReference>
<sequence length="84" mass="9514">MQKQPFARAIAFHNRLLEIEHLPAAKRALALSELGHYESRGKGRDRFSGRFDAHLMTRKATSFKVPLGGGRRECARRARQLQAA</sequence>
<dbReference type="AlphaFoldDB" id="A0A2S9WYQ5"/>
<dbReference type="EMBL" id="MTBD01000097">
    <property type="protein sequence ID" value="PRP68600.1"/>
    <property type="molecule type" value="Genomic_DNA"/>
</dbReference>
<accession>A0A2S9WYQ5</accession>
<proteinExistence type="predicted"/>
<reference evidence="1 2" key="1">
    <citation type="submission" date="2017-01" db="EMBL/GenBank/DDBJ databases">
        <title>New insights into the genetic diversity of Chromobacterium isolated from tropical freshwater lake.</title>
        <authorList>
            <person name="Santos A.B."/>
            <person name="Nascimento A.M."/>
            <person name="Da Silva P.C."/>
        </authorList>
    </citation>
    <scope>NUCLEOTIDE SEQUENCE [LARGE SCALE GENOMIC DNA]</scope>
    <source>
        <strain evidence="1 2">56AF</strain>
    </source>
</reference>
<comment type="caution">
    <text evidence="1">The sequence shown here is derived from an EMBL/GenBank/DDBJ whole genome shotgun (WGS) entry which is preliminary data.</text>
</comment>
<organism evidence="1 2">
    <name type="scientific">Chromobacterium amazonense</name>
    <dbReference type="NCBI Taxonomy" id="1382803"/>
    <lineage>
        <taxon>Bacteria</taxon>
        <taxon>Pseudomonadati</taxon>
        <taxon>Pseudomonadota</taxon>
        <taxon>Betaproteobacteria</taxon>
        <taxon>Neisseriales</taxon>
        <taxon>Chromobacteriaceae</taxon>
        <taxon>Chromobacterium</taxon>
    </lineage>
</organism>
<gene>
    <name evidence="1" type="ORF">BUE93_21400</name>
</gene>
<protein>
    <submittedName>
        <fullName evidence="1">Uncharacterized protein</fullName>
    </submittedName>
</protein>
<name>A0A2S9WYQ5_9NEIS</name>
<evidence type="ECO:0000313" key="1">
    <source>
        <dbReference type="EMBL" id="PRP68600.1"/>
    </source>
</evidence>
<dbReference type="OrthoDB" id="10001928at2"/>